<keyword evidence="2" id="KW-1185">Reference proteome</keyword>
<comment type="caution">
    <text evidence="1">The sequence shown here is derived from an EMBL/GenBank/DDBJ whole genome shotgun (WGS) entry which is preliminary data.</text>
</comment>
<accession>A0AA41R4C3</accession>
<dbReference type="InterPro" id="IPR006521">
    <property type="entry name" value="Tail_protein_I"/>
</dbReference>
<gene>
    <name evidence="1" type="ORF">MRX98_12720</name>
</gene>
<proteinExistence type="predicted"/>
<protein>
    <submittedName>
        <fullName evidence="1">Phage tail protein</fullName>
    </submittedName>
</protein>
<sequence>MADWFQNNLIDLLPPLYEHKDESGDLRSLLSLPAGTLDEIKEVIDRFPDIFDVERCDERFLPLLAYLVGHRYDGTDTPENQRRLIREAVEIYRRKGTIPAIDRSLASIGWEGQIEETFRSALRLNSRSRLSSAKLPGNVFSLGVYRVHSLNLAEGVRDALSFHHPAGTRAFFLQWLATFLEIGADLEFQNAAHVRSVVLAFLDETFVLGRSRLGSCRHLTNKQRIYDYLQLTSTVEMVPEIDRAANKVSRFHGRQNRMRLNYRPLNERRLVNTSIREDRLSFCNPIYTGRDYFTDIVESGFNLSDDHLNRRKLSFADAETLYCFRQKDLFSILQAEASEALQNRQAFGFNIEARNRQCFQLGRSPLNGDVVINAIQGGHSSALLVAAAGCKAGVTEASDLINRWRRRGPVFKLNANVLNNRTLTNANLTGERASLEVYVDTGSLQRPRIVPLSLNQRALNTTSLRLSVDRTRPLRIGRMKLNQAGFRFTEPSYRWLFRQQDFSEAQEAATESAVNKYQVTQWPV</sequence>
<organism evidence="1 2">
    <name type="scientific">Desulfatitalea alkaliphila</name>
    <dbReference type="NCBI Taxonomy" id="2929485"/>
    <lineage>
        <taxon>Bacteria</taxon>
        <taxon>Pseudomonadati</taxon>
        <taxon>Thermodesulfobacteriota</taxon>
        <taxon>Desulfobacteria</taxon>
        <taxon>Desulfobacterales</taxon>
        <taxon>Desulfosarcinaceae</taxon>
        <taxon>Desulfatitalea</taxon>
    </lineage>
</organism>
<name>A0AA41R4C3_9BACT</name>
<dbReference type="InterPro" id="IPR011748">
    <property type="entry name" value="Unchr_phage_tail-like"/>
</dbReference>
<reference evidence="1" key="1">
    <citation type="submission" date="2022-04" db="EMBL/GenBank/DDBJ databases">
        <title>Desulfatitalea alkaliphila sp. nov., a novel anaerobic sulfate-reducing bacterium isolated from terrestrial mud volcano, Taman Peninsula, Russia.</title>
        <authorList>
            <person name="Khomyakova M.A."/>
            <person name="Merkel A.Y."/>
            <person name="Slobodkin A.I."/>
        </authorList>
    </citation>
    <scope>NUCLEOTIDE SEQUENCE</scope>
    <source>
        <strain evidence="1">M08but</strain>
    </source>
</reference>
<dbReference type="EMBL" id="JALJRB010000013">
    <property type="protein sequence ID" value="MCJ8501441.1"/>
    <property type="molecule type" value="Genomic_DNA"/>
</dbReference>
<dbReference type="Proteomes" id="UP001165427">
    <property type="component" value="Unassembled WGS sequence"/>
</dbReference>
<evidence type="ECO:0000313" key="2">
    <source>
        <dbReference type="Proteomes" id="UP001165427"/>
    </source>
</evidence>
<evidence type="ECO:0000313" key="1">
    <source>
        <dbReference type="EMBL" id="MCJ8501441.1"/>
    </source>
</evidence>
<dbReference type="NCBIfam" id="TIGR02242">
    <property type="entry name" value="tail_TIGR02242"/>
    <property type="match status" value="1"/>
</dbReference>
<dbReference type="RefSeq" id="WP_246909101.1">
    <property type="nucleotide sequence ID" value="NZ_JALJRB010000013.1"/>
</dbReference>
<dbReference type="Pfam" id="PF09684">
    <property type="entry name" value="Tail_P2_I"/>
    <property type="match status" value="1"/>
</dbReference>
<dbReference type="AlphaFoldDB" id="A0AA41R4C3"/>